<dbReference type="Gene3D" id="2.60.120.1270">
    <property type="match status" value="1"/>
</dbReference>
<sequence>MPGEGSVYGLQNSSGDQIETPFVYLGGHSTTSSGSIMTEVDGGVQWSQAKKDWALYLKSGSNVAVQNNQVRLFSPVTISLEFYVPSDGSVAIRVTGGTVRTGINRTLVTSASGWSKSGVGNVIKRLTTIAQASTNPNSGSFLLNVSWLDTKLGRFTGTGLTPIGQGIPVAELRQWGQYSRDIDPDNVNDGFGIGCSQPANRVTVDAFLSYAEDVNIDLR</sequence>
<gene>
    <name evidence="1" type="ORF">ENS82_07285</name>
</gene>
<reference evidence="1" key="1">
    <citation type="journal article" date="2020" name="mSystems">
        <title>Genome- and Community-Level Interaction Insights into Carbon Utilization and Element Cycling Functions of Hydrothermarchaeota in Hydrothermal Sediment.</title>
        <authorList>
            <person name="Zhou Z."/>
            <person name="Liu Y."/>
            <person name="Xu W."/>
            <person name="Pan J."/>
            <person name="Luo Z.H."/>
            <person name="Li M."/>
        </authorList>
    </citation>
    <scope>NUCLEOTIDE SEQUENCE [LARGE SCALE GENOMIC DNA]</scope>
    <source>
        <strain evidence="1">SpSt-524</strain>
    </source>
</reference>
<name>A0A7C3DG13_MEIRU</name>
<comment type="caution">
    <text evidence="1">The sequence shown here is derived from an EMBL/GenBank/DDBJ whole genome shotgun (WGS) entry which is preliminary data.</text>
</comment>
<protein>
    <submittedName>
        <fullName evidence="1">Uncharacterized protein</fullName>
    </submittedName>
</protein>
<dbReference type="InterPro" id="IPR038682">
    <property type="entry name" value="YrpD-like_sf"/>
</dbReference>
<organism evidence="1">
    <name type="scientific">Meiothermus ruber</name>
    <dbReference type="NCBI Taxonomy" id="277"/>
    <lineage>
        <taxon>Bacteria</taxon>
        <taxon>Thermotogati</taxon>
        <taxon>Deinococcota</taxon>
        <taxon>Deinococci</taxon>
        <taxon>Thermales</taxon>
        <taxon>Thermaceae</taxon>
        <taxon>Meiothermus</taxon>
    </lineage>
</organism>
<dbReference type="EMBL" id="DSWI01000016">
    <property type="protein sequence ID" value="HFG20510.1"/>
    <property type="molecule type" value="Genomic_DNA"/>
</dbReference>
<dbReference type="AlphaFoldDB" id="A0A7C3DG13"/>
<accession>A0A7C3DG13</accession>
<proteinExistence type="predicted"/>
<evidence type="ECO:0000313" key="1">
    <source>
        <dbReference type="EMBL" id="HFG20510.1"/>
    </source>
</evidence>